<dbReference type="Proteomes" id="UP000324705">
    <property type="component" value="Chromosome 4A"/>
</dbReference>
<reference evidence="1 2" key="1">
    <citation type="submission" date="2017-09" db="EMBL/GenBank/DDBJ databases">
        <authorList>
            <consortium name="International Durum Wheat Genome Sequencing Consortium (IDWGSC)"/>
            <person name="Milanesi L."/>
        </authorList>
    </citation>
    <scope>NUCLEOTIDE SEQUENCE [LARGE SCALE GENOMIC DNA]</scope>
    <source>
        <strain evidence="2">cv. Svevo</strain>
    </source>
</reference>
<dbReference type="AlphaFoldDB" id="A0A9R0SRB4"/>
<accession>A0A9R0SRB4</accession>
<dbReference type="EMBL" id="LT934117">
    <property type="protein sequence ID" value="VAH99066.1"/>
    <property type="molecule type" value="Genomic_DNA"/>
</dbReference>
<name>A0A9R0SRB4_TRITD</name>
<evidence type="ECO:0000313" key="2">
    <source>
        <dbReference type="Proteomes" id="UP000324705"/>
    </source>
</evidence>
<protein>
    <submittedName>
        <fullName evidence="1">Uncharacterized protein</fullName>
    </submittedName>
</protein>
<sequence length="82" mass="8951">MRRRVQETERRPRLMLAFLLKVAGDPDALRRLVGDFHGGPQDGAGAKWPRLLLDDGEVVQLASGDKTMSSVDGVGSTRCCIT</sequence>
<gene>
    <name evidence="1" type="ORF">TRITD_4Av1G252500</name>
</gene>
<dbReference type="Gramene" id="TRITD4Av1G252500.1">
    <property type="protein sequence ID" value="TRITD4Av1G252500.1"/>
    <property type="gene ID" value="TRITD4Av1G252500"/>
</dbReference>
<proteinExistence type="predicted"/>
<organism evidence="1 2">
    <name type="scientific">Triticum turgidum subsp. durum</name>
    <name type="common">Durum wheat</name>
    <name type="synonym">Triticum durum</name>
    <dbReference type="NCBI Taxonomy" id="4567"/>
    <lineage>
        <taxon>Eukaryota</taxon>
        <taxon>Viridiplantae</taxon>
        <taxon>Streptophyta</taxon>
        <taxon>Embryophyta</taxon>
        <taxon>Tracheophyta</taxon>
        <taxon>Spermatophyta</taxon>
        <taxon>Magnoliopsida</taxon>
        <taxon>Liliopsida</taxon>
        <taxon>Poales</taxon>
        <taxon>Poaceae</taxon>
        <taxon>BOP clade</taxon>
        <taxon>Pooideae</taxon>
        <taxon>Triticodae</taxon>
        <taxon>Triticeae</taxon>
        <taxon>Triticinae</taxon>
        <taxon>Triticum</taxon>
    </lineage>
</organism>
<evidence type="ECO:0000313" key="1">
    <source>
        <dbReference type="EMBL" id="VAH99066.1"/>
    </source>
</evidence>
<keyword evidence="2" id="KW-1185">Reference proteome</keyword>